<dbReference type="AlphaFoldDB" id="A0A5N7A942"/>
<dbReference type="OrthoDB" id="1658288at2759"/>
<dbReference type="Gene3D" id="1.25.40.10">
    <property type="entry name" value="Tetratricopeptide repeat domain"/>
    <property type="match status" value="1"/>
</dbReference>
<protein>
    <submittedName>
        <fullName evidence="1">Uncharacterized protein</fullName>
    </submittedName>
</protein>
<dbReference type="RefSeq" id="XP_031929433.1">
    <property type="nucleotide sequence ID" value="XM_032072243.1"/>
</dbReference>
<sequence length="157" mass="17640">MQQLTSLDAKPDQNILTKDERMQHYICILNEMGDVLLGKGAVAAATDIFFHILDSQRGVVARSLLEDVIAIYTERWGRRHPDTMRAVDELALVFMEEGEHKLAIGACAAMEVQSVEHLLKEVLDFYGNTYGNHFDMAGRIKADLQCLYSSKLGLRQA</sequence>
<dbReference type="Proteomes" id="UP000326268">
    <property type="component" value="Unassembled WGS sequence"/>
</dbReference>
<keyword evidence="2" id="KW-1185">Reference proteome</keyword>
<proteinExistence type="predicted"/>
<dbReference type="GeneID" id="43656689"/>
<evidence type="ECO:0000313" key="1">
    <source>
        <dbReference type="EMBL" id="KAE8366352.1"/>
    </source>
</evidence>
<gene>
    <name evidence="1" type="ORF">BDV27DRAFT_155967</name>
</gene>
<accession>A0A5N7A942</accession>
<reference evidence="1 2" key="1">
    <citation type="submission" date="2019-04" db="EMBL/GenBank/DDBJ databases">
        <title>Friends and foes A comparative genomics studyof 23 Aspergillus species from section Flavi.</title>
        <authorList>
            <consortium name="DOE Joint Genome Institute"/>
            <person name="Kjaerbolling I."/>
            <person name="Vesth T."/>
            <person name="Frisvad J.C."/>
            <person name="Nybo J.L."/>
            <person name="Theobald S."/>
            <person name="Kildgaard S."/>
            <person name="Isbrandt T."/>
            <person name="Kuo A."/>
            <person name="Sato A."/>
            <person name="Lyhne E.K."/>
            <person name="Kogle M.E."/>
            <person name="Wiebenga A."/>
            <person name="Kun R.S."/>
            <person name="Lubbers R.J."/>
            <person name="Makela M.R."/>
            <person name="Barry K."/>
            <person name="Chovatia M."/>
            <person name="Clum A."/>
            <person name="Daum C."/>
            <person name="Haridas S."/>
            <person name="He G."/>
            <person name="LaButti K."/>
            <person name="Lipzen A."/>
            <person name="Mondo S."/>
            <person name="Riley R."/>
            <person name="Salamov A."/>
            <person name="Simmons B.A."/>
            <person name="Magnuson J.K."/>
            <person name="Henrissat B."/>
            <person name="Mortensen U.H."/>
            <person name="Larsen T.O."/>
            <person name="Devries R.P."/>
            <person name="Grigoriev I.V."/>
            <person name="Machida M."/>
            <person name="Baker S.E."/>
            <person name="Andersen M.R."/>
        </authorList>
    </citation>
    <scope>NUCLEOTIDE SEQUENCE [LARGE SCALE GENOMIC DNA]</scope>
    <source>
        <strain evidence="1 2">CBS 763.97</strain>
    </source>
</reference>
<name>A0A5N7A942_9EURO</name>
<dbReference type="EMBL" id="ML737614">
    <property type="protein sequence ID" value="KAE8366352.1"/>
    <property type="molecule type" value="Genomic_DNA"/>
</dbReference>
<evidence type="ECO:0000313" key="2">
    <source>
        <dbReference type="Proteomes" id="UP000326268"/>
    </source>
</evidence>
<dbReference type="InterPro" id="IPR011990">
    <property type="entry name" value="TPR-like_helical_dom_sf"/>
</dbReference>
<organism evidence="1 2">
    <name type="scientific">Aspergillus caelatus</name>
    <dbReference type="NCBI Taxonomy" id="61420"/>
    <lineage>
        <taxon>Eukaryota</taxon>
        <taxon>Fungi</taxon>
        <taxon>Dikarya</taxon>
        <taxon>Ascomycota</taxon>
        <taxon>Pezizomycotina</taxon>
        <taxon>Eurotiomycetes</taxon>
        <taxon>Eurotiomycetidae</taxon>
        <taxon>Eurotiales</taxon>
        <taxon>Aspergillaceae</taxon>
        <taxon>Aspergillus</taxon>
        <taxon>Aspergillus subgen. Circumdati</taxon>
    </lineage>
</organism>